<name>G8LWM0_ACECE</name>
<evidence type="ECO:0000256" key="1">
    <source>
        <dbReference type="SAM" id="Coils"/>
    </source>
</evidence>
<dbReference type="eggNOG" id="ENOG50330JA">
    <property type="taxonomic scope" value="Bacteria"/>
</dbReference>
<reference evidence="3" key="1">
    <citation type="submission" date="2011-12" db="EMBL/GenBank/DDBJ databases">
        <title>Complete sequence of Clostridium clariflavum DSM 19732.</title>
        <authorList>
            <consortium name="US DOE Joint Genome Institute"/>
            <person name="Lucas S."/>
            <person name="Han J."/>
            <person name="Lapidus A."/>
            <person name="Cheng J.-F."/>
            <person name="Goodwin L."/>
            <person name="Pitluck S."/>
            <person name="Peters L."/>
            <person name="Teshima H."/>
            <person name="Detter J.C."/>
            <person name="Han C."/>
            <person name="Tapia R."/>
            <person name="Land M."/>
            <person name="Hauser L."/>
            <person name="Kyrpides N."/>
            <person name="Ivanova N."/>
            <person name="Pagani I."/>
            <person name="Kitzmiller T."/>
            <person name="Lynd L."/>
            <person name="Izquierdo J."/>
            <person name="Woyke T."/>
        </authorList>
    </citation>
    <scope>NUCLEOTIDE SEQUENCE [LARGE SCALE GENOMIC DNA]</scope>
    <source>
        <strain evidence="3">DSM 19732 / NBRC 101661 / EBR45</strain>
    </source>
</reference>
<dbReference type="KEGG" id="ccl:Clocl_2091"/>
<sequence>MKLSKEFVLREIAGNYIVVPFGEKAVNFNAMITLNETGAFLWKKIEEGKSKEELLSAILEEYEVDREKAKEDIEKFCEKLKSAGILEL</sequence>
<proteinExistence type="predicted"/>
<dbReference type="EMBL" id="CP003065">
    <property type="protein sequence ID" value="AEV68688.1"/>
    <property type="molecule type" value="Genomic_DNA"/>
</dbReference>
<organism evidence="2 3">
    <name type="scientific">Acetivibrio clariflavus (strain DSM 19732 / NBRC 101661 / EBR45)</name>
    <name type="common">Clostridium clariflavum</name>
    <dbReference type="NCBI Taxonomy" id="720554"/>
    <lineage>
        <taxon>Bacteria</taxon>
        <taxon>Bacillati</taxon>
        <taxon>Bacillota</taxon>
        <taxon>Clostridia</taxon>
        <taxon>Eubacteriales</taxon>
        <taxon>Oscillospiraceae</taxon>
        <taxon>Acetivibrio</taxon>
    </lineage>
</organism>
<accession>G8LWM0</accession>
<dbReference type="RefSeq" id="WP_014255268.1">
    <property type="nucleotide sequence ID" value="NC_016627.1"/>
</dbReference>
<dbReference type="Gene3D" id="1.10.10.1150">
    <property type="entry name" value="Coenzyme PQQ synthesis protein D (PqqD)"/>
    <property type="match status" value="1"/>
</dbReference>
<dbReference type="Proteomes" id="UP000005435">
    <property type="component" value="Chromosome"/>
</dbReference>
<dbReference type="STRING" id="720554.Clocl_2091"/>
<keyword evidence="1" id="KW-0175">Coiled coil</keyword>
<evidence type="ECO:0000313" key="2">
    <source>
        <dbReference type="EMBL" id="AEV68688.1"/>
    </source>
</evidence>
<feature type="coiled-coil region" evidence="1">
    <location>
        <begin position="52"/>
        <end position="79"/>
    </location>
</feature>
<reference evidence="2 3" key="2">
    <citation type="journal article" date="2012" name="Stand. Genomic Sci.">
        <title>Complete Genome Sequence of Clostridium clariflavum DSM 19732.</title>
        <authorList>
            <person name="Izquierdo J.A."/>
            <person name="Goodwin L."/>
            <person name="Davenport K.W."/>
            <person name="Teshima H."/>
            <person name="Bruce D."/>
            <person name="Detter C."/>
            <person name="Tapia R."/>
            <person name="Han S."/>
            <person name="Land M."/>
            <person name="Hauser L."/>
            <person name="Jeffries C.D."/>
            <person name="Han J."/>
            <person name="Pitluck S."/>
            <person name="Nolan M."/>
            <person name="Chen A."/>
            <person name="Huntemann M."/>
            <person name="Mavromatis K."/>
            <person name="Mikhailova N."/>
            <person name="Liolios K."/>
            <person name="Woyke T."/>
            <person name="Lynd L.R."/>
        </authorList>
    </citation>
    <scope>NUCLEOTIDE SEQUENCE [LARGE SCALE GENOMIC DNA]</scope>
    <source>
        <strain evidence="3">DSM 19732 / NBRC 101661 / EBR45</strain>
    </source>
</reference>
<evidence type="ECO:0000313" key="3">
    <source>
        <dbReference type="Proteomes" id="UP000005435"/>
    </source>
</evidence>
<dbReference type="OrthoDB" id="1752996at2"/>
<dbReference type="InterPro" id="IPR041881">
    <property type="entry name" value="PqqD_sf"/>
</dbReference>
<protein>
    <submittedName>
        <fullName evidence="2">Coenzyme PQQ synthesis protein D (PqqD)</fullName>
    </submittedName>
</protein>
<dbReference type="HOGENOM" id="CLU_159325_0_1_9"/>
<gene>
    <name evidence="2" type="ordered locus">Clocl_2091</name>
</gene>
<dbReference type="AlphaFoldDB" id="G8LWM0"/>
<dbReference type="Pfam" id="PF05402">
    <property type="entry name" value="PqqD"/>
    <property type="match status" value="1"/>
</dbReference>
<dbReference type="InterPro" id="IPR008792">
    <property type="entry name" value="PQQD"/>
</dbReference>
<keyword evidence="3" id="KW-1185">Reference proteome</keyword>